<dbReference type="Pfam" id="PF00482">
    <property type="entry name" value="T2SSF"/>
    <property type="match status" value="1"/>
</dbReference>
<dbReference type="PANTHER" id="PTHR35007">
    <property type="entry name" value="INTEGRAL MEMBRANE PROTEIN-RELATED"/>
    <property type="match status" value="1"/>
</dbReference>
<feature type="domain" description="Type II secretion system protein GspF" evidence="6">
    <location>
        <begin position="127"/>
        <end position="247"/>
    </location>
</feature>
<evidence type="ECO:0000256" key="4">
    <source>
        <dbReference type="ARBA" id="ARBA00022989"/>
    </source>
</evidence>
<dbReference type="GO" id="GO:0005886">
    <property type="term" value="C:plasma membrane"/>
    <property type="evidence" value="ECO:0007669"/>
    <property type="project" value="UniProtKB-SubCell"/>
</dbReference>
<name>A0A0F7H8G4_SERFO</name>
<keyword evidence="2" id="KW-1003">Cell membrane</keyword>
<dbReference type="RefSeq" id="WP_024484057.1">
    <property type="nucleotide sequence ID" value="NZ_CAMKUH010000014.1"/>
</dbReference>
<sequence length="291" mass="33400">MYYLLFFFGLGLLLVNLYYWRRMMKGAIGAAERSVARFGIINLLRKRLDEWCLYAISDNTIKGMRGLIIAFLFLLAALISNYLWLHFDWIGLIIITSVTIFFGQINIGRMLHHKNYEARFPEALSIINAAVSAGNSIHQALQRCGQGIDGEMGQTFNRIARRLNLGEEPERVMKDARGLYPYREFYFFSVIILISIQRGGQLRVLISRLSRIVNNSKTIARRKKAMTSEARSSAKIVAAIPILFFISMKFLSPQNYDFIINDPLGRMILYYAVSSEALGMFIIWLLLRKAT</sequence>
<accession>A0A0F7H8G4</accession>
<dbReference type="KEGG" id="sfw:WN53_03110"/>
<keyword evidence="5" id="KW-0472">Membrane</keyword>
<dbReference type="EMBL" id="CABEEZ010000134">
    <property type="protein sequence ID" value="VTR56579.1"/>
    <property type="molecule type" value="Genomic_DNA"/>
</dbReference>
<dbReference type="InterPro" id="IPR018076">
    <property type="entry name" value="T2SS_GspF_dom"/>
</dbReference>
<evidence type="ECO:0000256" key="5">
    <source>
        <dbReference type="ARBA" id="ARBA00023136"/>
    </source>
</evidence>
<gene>
    <name evidence="7" type="ORF">NCTC12965_07172</name>
</gene>
<evidence type="ECO:0000256" key="3">
    <source>
        <dbReference type="ARBA" id="ARBA00022692"/>
    </source>
</evidence>
<proteinExistence type="predicted"/>
<comment type="subcellular location">
    <subcellularLocation>
        <location evidence="1">Cell membrane</location>
        <topology evidence="1">Multi-pass membrane protein</topology>
    </subcellularLocation>
</comment>
<organism evidence="7">
    <name type="scientific">Serratia fonticola</name>
    <dbReference type="NCBI Taxonomy" id="47917"/>
    <lineage>
        <taxon>Bacteria</taxon>
        <taxon>Pseudomonadati</taxon>
        <taxon>Pseudomonadota</taxon>
        <taxon>Gammaproteobacteria</taxon>
        <taxon>Enterobacterales</taxon>
        <taxon>Yersiniaceae</taxon>
        <taxon>Serratia</taxon>
    </lineage>
</organism>
<keyword evidence="3" id="KW-0812">Transmembrane</keyword>
<dbReference type="GeneID" id="30319146"/>
<dbReference type="PANTHER" id="PTHR35007:SF2">
    <property type="entry name" value="PILUS ASSEMBLE PROTEIN"/>
    <property type="match status" value="1"/>
</dbReference>
<evidence type="ECO:0000256" key="2">
    <source>
        <dbReference type="ARBA" id="ARBA00022475"/>
    </source>
</evidence>
<evidence type="ECO:0000259" key="6">
    <source>
        <dbReference type="Pfam" id="PF00482"/>
    </source>
</evidence>
<evidence type="ECO:0000313" key="7">
    <source>
        <dbReference type="EMBL" id="VTR56579.1"/>
    </source>
</evidence>
<evidence type="ECO:0000256" key="1">
    <source>
        <dbReference type="ARBA" id="ARBA00004651"/>
    </source>
</evidence>
<protein>
    <submittedName>
        <fullName evidence="7">Flp pilus assembly protein TadB</fullName>
    </submittedName>
</protein>
<dbReference type="AlphaFoldDB" id="A0A0F7H8G4"/>
<reference evidence="7" key="1">
    <citation type="submission" date="2019-05" db="EMBL/GenBank/DDBJ databases">
        <authorList>
            <consortium name="Pathogen Informatics"/>
        </authorList>
    </citation>
    <scope>NUCLEOTIDE SEQUENCE [LARGE SCALE GENOMIC DNA]</scope>
    <source>
        <strain evidence="7">NCTC12965</strain>
    </source>
</reference>
<keyword evidence="4" id="KW-1133">Transmembrane helix</keyword>